<feature type="non-terminal residue" evidence="1">
    <location>
        <position position="164"/>
    </location>
</feature>
<dbReference type="EMBL" id="BARV01015348">
    <property type="protein sequence ID" value="GAI29754.1"/>
    <property type="molecule type" value="Genomic_DNA"/>
</dbReference>
<sequence>METRWVGKGRIQVRGLEYCYNAKITGKYNILRYDNDHDLEDYHKHVFVLWIEFLQDSSFSLGFLSRVFKFTEYGSAIARSGYFTEHVKILTSGNVDIKDADSPHVTFHPPKIRQDRGVVHMVAKNGLVDEFELDWFPVKKDQTLLYAFTGDIAALDKAAKTCLN</sequence>
<accession>X1PFT7</accession>
<gene>
    <name evidence="1" type="ORF">S06H3_26547</name>
</gene>
<evidence type="ECO:0000313" key="1">
    <source>
        <dbReference type="EMBL" id="GAI29754.1"/>
    </source>
</evidence>
<name>X1PFT7_9ZZZZ</name>
<comment type="caution">
    <text evidence="1">The sequence shown here is derived from an EMBL/GenBank/DDBJ whole genome shotgun (WGS) entry which is preliminary data.</text>
</comment>
<dbReference type="AlphaFoldDB" id="X1PFT7"/>
<reference evidence="1" key="1">
    <citation type="journal article" date="2014" name="Front. Microbiol.">
        <title>High frequency of phylogenetically diverse reductive dehalogenase-homologous genes in deep subseafloor sedimentary metagenomes.</title>
        <authorList>
            <person name="Kawai M."/>
            <person name="Futagami T."/>
            <person name="Toyoda A."/>
            <person name="Takaki Y."/>
            <person name="Nishi S."/>
            <person name="Hori S."/>
            <person name="Arai W."/>
            <person name="Tsubouchi T."/>
            <person name="Morono Y."/>
            <person name="Uchiyama I."/>
            <person name="Ito T."/>
            <person name="Fujiyama A."/>
            <person name="Inagaki F."/>
            <person name="Takami H."/>
        </authorList>
    </citation>
    <scope>NUCLEOTIDE SEQUENCE</scope>
    <source>
        <strain evidence="1">Expedition CK06-06</strain>
    </source>
</reference>
<organism evidence="1">
    <name type="scientific">marine sediment metagenome</name>
    <dbReference type="NCBI Taxonomy" id="412755"/>
    <lineage>
        <taxon>unclassified sequences</taxon>
        <taxon>metagenomes</taxon>
        <taxon>ecological metagenomes</taxon>
    </lineage>
</organism>
<protein>
    <submittedName>
        <fullName evidence="1">Uncharacterized protein</fullName>
    </submittedName>
</protein>
<proteinExistence type="predicted"/>